<dbReference type="Proteomes" id="UP001221763">
    <property type="component" value="Unassembled WGS sequence"/>
</dbReference>
<gene>
    <name evidence="1" type="ORF">M8044_000309</name>
</gene>
<protein>
    <submittedName>
        <fullName evidence="1">Uncharacterized protein</fullName>
    </submittedName>
</protein>
<comment type="caution">
    <text evidence="1">The sequence shown here is derived from an EMBL/GenBank/DDBJ whole genome shotgun (WGS) entry which is preliminary data.</text>
</comment>
<reference evidence="1 2" key="1">
    <citation type="journal article" date="2023" name="Plant">
        <title>Draft Genome Sequence Resource of CBPPT1, a 'Candidatus Phytoplasma trifolii'-Related Strain Associated with Potato Purple Top Disease in the Columbia Basin, U.S.A.</title>
        <authorList>
            <person name="Wei W."/>
            <person name="Shao J."/>
            <person name="Bottner-Parker K.D."/>
            <person name="Zhao Y."/>
        </authorList>
    </citation>
    <scope>NUCLEOTIDE SEQUENCE [LARGE SCALE GENOMIC DNA]</scope>
    <source>
        <strain evidence="1 2">CBPPT1</strain>
    </source>
</reference>
<evidence type="ECO:0000313" key="2">
    <source>
        <dbReference type="Proteomes" id="UP001221763"/>
    </source>
</evidence>
<organism evidence="1 2">
    <name type="scientific">Columbia Basin potato purple top phytoplasma</name>
    <dbReference type="NCBI Taxonomy" id="307134"/>
    <lineage>
        <taxon>Bacteria</taxon>
        <taxon>Bacillati</taxon>
        <taxon>Mycoplasmatota</taxon>
        <taxon>Mollicutes</taxon>
        <taxon>Acholeplasmatales</taxon>
        <taxon>Acholeplasmataceae</taxon>
        <taxon>Candidatus Phytoplasma</taxon>
        <taxon>16SrVI (Clover proliferation group)</taxon>
    </lineage>
</organism>
<name>A0ABT5LBW1_9MOLU</name>
<dbReference type="EMBL" id="JANHJP010000004">
    <property type="protein sequence ID" value="MDC9032088.1"/>
    <property type="molecule type" value="Genomic_DNA"/>
</dbReference>
<dbReference type="RefSeq" id="WP_273585300.1">
    <property type="nucleotide sequence ID" value="NZ_JANHJP010000004.1"/>
</dbReference>
<proteinExistence type="predicted"/>
<accession>A0ABT5LBW1</accession>
<evidence type="ECO:0000313" key="1">
    <source>
        <dbReference type="EMBL" id="MDC9032088.1"/>
    </source>
</evidence>
<keyword evidence="2" id="KW-1185">Reference proteome</keyword>
<sequence length="56" mass="6537">MKSKQIKKENIILYVSEGKMSLDNKNVEYTNLTFRQNLPDNLLSEIISDKKMNCSK</sequence>